<dbReference type="InterPro" id="IPR000504">
    <property type="entry name" value="RRM_dom"/>
</dbReference>
<dbReference type="InterPro" id="IPR035979">
    <property type="entry name" value="RBD_domain_sf"/>
</dbReference>
<evidence type="ECO:0000256" key="3">
    <source>
        <dbReference type="SAM" id="MobiDB-lite"/>
    </source>
</evidence>
<dbReference type="PROSITE" id="PS00028">
    <property type="entry name" value="ZINC_FINGER_C2H2_1"/>
    <property type="match status" value="1"/>
</dbReference>
<proteinExistence type="predicted"/>
<name>A0AAN9Z285_9ORTH</name>
<dbReference type="CDD" id="cd12341">
    <property type="entry name" value="RRM_hnRNPC_like"/>
    <property type="match status" value="1"/>
</dbReference>
<gene>
    <name evidence="5" type="ORF">R5R35_013545</name>
</gene>
<organism evidence="5 6">
    <name type="scientific">Gryllus longicercus</name>
    <dbReference type="NCBI Taxonomy" id="2509291"/>
    <lineage>
        <taxon>Eukaryota</taxon>
        <taxon>Metazoa</taxon>
        <taxon>Ecdysozoa</taxon>
        <taxon>Arthropoda</taxon>
        <taxon>Hexapoda</taxon>
        <taxon>Insecta</taxon>
        <taxon>Pterygota</taxon>
        <taxon>Neoptera</taxon>
        <taxon>Polyneoptera</taxon>
        <taxon>Orthoptera</taxon>
        <taxon>Ensifera</taxon>
        <taxon>Gryllidea</taxon>
        <taxon>Grylloidea</taxon>
        <taxon>Gryllidae</taxon>
        <taxon>Gryllinae</taxon>
        <taxon>Gryllus</taxon>
    </lineage>
</organism>
<dbReference type="PANTHER" id="PTHR13968">
    <property type="entry name" value="HETEROGENEOUS NUCLEAR RIBONUCLEOPROTEIN"/>
    <property type="match status" value="1"/>
</dbReference>
<dbReference type="AlphaFoldDB" id="A0AAN9Z285"/>
<dbReference type="SUPFAM" id="SSF54928">
    <property type="entry name" value="RNA-binding domain, RBD"/>
    <property type="match status" value="1"/>
</dbReference>
<dbReference type="PANTHER" id="PTHR13968:SF26">
    <property type="entry name" value="RRM DOMAIN-CONTAINING PROTEIN"/>
    <property type="match status" value="1"/>
</dbReference>
<dbReference type="InterPro" id="IPR051186">
    <property type="entry name" value="RRM_HNRPC/RALY_subfam"/>
</dbReference>
<evidence type="ECO:0000259" key="4">
    <source>
        <dbReference type="PROSITE" id="PS50102"/>
    </source>
</evidence>
<evidence type="ECO:0000256" key="2">
    <source>
        <dbReference type="PROSITE-ProRule" id="PRU00176"/>
    </source>
</evidence>
<feature type="domain" description="RRM" evidence="4">
    <location>
        <begin position="20"/>
        <end position="91"/>
    </location>
</feature>
<feature type="region of interest" description="Disordered" evidence="3">
    <location>
        <begin position="360"/>
        <end position="380"/>
    </location>
</feature>
<evidence type="ECO:0000256" key="1">
    <source>
        <dbReference type="ARBA" id="ARBA00022884"/>
    </source>
</evidence>
<feature type="region of interest" description="Disordered" evidence="3">
    <location>
        <begin position="269"/>
        <end position="318"/>
    </location>
</feature>
<keyword evidence="6" id="KW-1185">Reference proteome</keyword>
<sequence length="433" mass="45546">MKMSKVGNQTNSQDPQAVNSRVFVGNLNTFQCSKTDVERMFQRYGRIAGISMHKGYAFVQFTNPFDARSACLGEDGRTVLGQVLDVNMVAEPKPHQTGRKRQNVAKTGNDWDYYYDSYYASASFPPGPPRLVPPLKRPRLMAPPARPVLKAAAPPQKPQPPAAIAQLKTYSNPDILICGNCREMFTELQELLDHKKTYCKLRFTCKCHTLNGVKNKPGGGGEDLPSAALLLCVLCKDSFCSAWDLMVHVQAAHMMNIYELGVPRAHAKGDGAAQRLSPDLASPGDKEDGKKCGGASPTLDDEEDGDEDGDGSEGGAMAVCMDGLLPASPASGASGSPAGPAGLKEDAAAAGNGLDAEGHAHAHAHATANGGSPLPAAQAAHDKELSELLAVESTAQACIMHALHIEQSGGVDGAGSPAPLVAPLTNGELSAQE</sequence>
<accession>A0AAN9Z285</accession>
<dbReference type="Gene3D" id="3.30.70.330">
    <property type="match status" value="1"/>
</dbReference>
<feature type="compositionally biased region" description="Acidic residues" evidence="3">
    <location>
        <begin position="299"/>
        <end position="311"/>
    </location>
</feature>
<evidence type="ECO:0000313" key="6">
    <source>
        <dbReference type="Proteomes" id="UP001378592"/>
    </source>
</evidence>
<comment type="caution">
    <text evidence="5">The sequence shown here is derived from an EMBL/GenBank/DDBJ whole genome shotgun (WGS) entry which is preliminary data.</text>
</comment>
<reference evidence="5 6" key="1">
    <citation type="submission" date="2024-03" db="EMBL/GenBank/DDBJ databases">
        <title>The genome assembly and annotation of the cricket Gryllus longicercus Weissman &amp; Gray.</title>
        <authorList>
            <person name="Szrajer S."/>
            <person name="Gray D."/>
            <person name="Ylla G."/>
        </authorList>
    </citation>
    <scope>NUCLEOTIDE SEQUENCE [LARGE SCALE GENOMIC DNA]</scope>
    <source>
        <strain evidence="5">DAG 2021-001</strain>
        <tissue evidence="5">Whole body minus gut</tissue>
    </source>
</reference>
<dbReference type="Proteomes" id="UP001378592">
    <property type="component" value="Unassembled WGS sequence"/>
</dbReference>
<dbReference type="GO" id="GO:0003723">
    <property type="term" value="F:RNA binding"/>
    <property type="evidence" value="ECO:0007669"/>
    <property type="project" value="UniProtKB-UniRule"/>
</dbReference>
<dbReference type="InterPro" id="IPR012677">
    <property type="entry name" value="Nucleotide-bd_a/b_plait_sf"/>
</dbReference>
<dbReference type="SMART" id="SM00360">
    <property type="entry name" value="RRM"/>
    <property type="match status" value="1"/>
</dbReference>
<protein>
    <recommendedName>
        <fullName evidence="4">RRM domain-containing protein</fullName>
    </recommendedName>
</protein>
<dbReference type="PROSITE" id="PS50102">
    <property type="entry name" value="RRM"/>
    <property type="match status" value="1"/>
</dbReference>
<dbReference type="Pfam" id="PF00076">
    <property type="entry name" value="RRM_1"/>
    <property type="match status" value="1"/>
</dbReference>
<dbReference type="FunFam" id="3.30.70.330:FF:000431">
    <property type="entry name" value="Heterogeneous nuclear ribonucleoprotein C"/>
    <property type="match status" value="1"/>
</dbReference>
<keyword evidence="1 2" id="KW-0694">RNA-binding</keyword>
<dbReference type="GO" id="GO:0005634">
    <property type="term" value="C:nucleus"/>
    <property type="evidence" value="ECO:0007669"/>
    <property type="project" value="TreeGrafter"/>
</dbReference>
<feature type="region of interest" description="Disordered" evidence="3">
    <location>
        <begin position="414"/>
        <end position="433"/>
    </location>
</feature>
<dbReference type="EMBL" id="JAZDUA010000291">
    <property type="protein sequence ID" value="KAK7862006.1"/>
    <property type="molecule type" value="Genomic_DNA"/>
</dbReference>
<dbReference type="InterPro" id="IPR013087">
    <property type="entry name" value="Znf_C2H2_type"/>
</dbReference>
<evidence type="ECO:0000313" key="5">
    <source>
        <dbReference type="EMBL" id="KAK7862006.1"/>
    </source>
</evidence>